<dbReference type="GO" id="GO:0005524">
    <property type="term" value="F:ATP binding"/>
    <property type="evidence" value="ECO:0007669"/>
    <property type="project" value="UniProtKB-KW"/>
</dbReference>
<dbReference type="InterPro" id="IPR055414">
    <property type="entry name" value="LRR_R13L4/SHOC2-like"/>
</dbReference>
<dbReference type="PANTHER" id="PTHR33463:SF179">
    <property type="entry name" value="NB-ARC DOMAIN-CONTAINING PROTEIN"/>
    <property type="match status" value="1"/>
</dbReference>
<dbReference type="SUPFAM" id="SSF52540">
    <property type="entry name" value="P-loop containing nucleoside triphosphate hydrolases"/>
    <property type="match status" value="1"/>
</dbReference>
<dbReference type="AlphaFoldDB" id="A0AA38ZEZ5"/>
<feature type="domain" description="NB-ARC" evidence="7">
    <location>
        <begin position="193"/>
        <end position="339"/>
    </location>
</feature>
<dbReference type="EMBL" id="JARBHA010000012">
    <property type="protein sequence ID" value="KAJ9687662.1"/>
    <property type="molecule type" value="Genomic_DNA"/>
</dbReference>
<gene>
    <name evidence="10" type="ORF">PVL29_016231</name>
</gene>
<dbReference type="PANTHER" id="PTHR33463">
    <property type="entry name" value="NB-ARC DOMAIN-CONTAINING PROTEIN-RELATED"/>
    <property type="match status" value="1"/>
</dbReference>
<dbReference type="InterPro" id="IPR027417">
    <property type="entry name" value="P-loop_NTPase"/>
</dbReference>
<keyword evidence="5" id="KW-0067">ATP-binding</keyword>
<keyword evidence="11" id="KW-1185">Reference proteome</keyword>
<comment type="similarity">
    <text evidence="1">Belongs to the disease resistance NB-LRR family.</text>
</comment>
<dbReference type="SUPFAM" id="SSF52058">
    <property type="entry name" value="L domain-like"/>
    <property type="match status" value="1"/>
</dbReference>
<feature type="domain" description="Disease resistance protein At4g27190-like leucine-rich repeats" evidence="8">
    <location>
        <begin position="803"/>
        <end position="907"/>
    </location>
</feature>
<accession>A0AA38ZEZ5</accession>
<organism evidence="10 11">
    <name type="scientific">Vitis rotundifolia</name>
    <name type="common">Muscadine grape</name>
    <dbReference type="NCBI Taxonomy" id="103349"/>
    <lineage>
        <taxon>Eukaryota</taxon>
        <taxon>Viridiplantae</taxon>
        <taxon>Streptophyta</taxon>
        <taxon>Embryophyta</taxon>
        <taxon>Tracheophyta</taxon>
        <taxon>Spermatophyta</taxon>
        <taxon>Magnoliopsida</taxon>
        <taxon>eudicotyledons</taxon>
        <taxon>Gunneridae</taxon>
        <taxon>Pentapetalae</taxon>
        <taxon>rosids</taxon>
        <taxon>Vitales</taxon>
        <taxon>Vitaceae</taxon>
        <taxon>Viteae</taxon>
        <taxon>Vitis</taxon>
    </lineage>
</organism>
<feature type="region of interest" description="Disordered" evidence="6">
    <location>
        <begin position="1038"/>
        <end position="1132"/>
    </location>
</feature>
<dbReference type="Pfam" id="PF00931">
    <property type="entry name" value="NB-ARC"/>
    <property type="match status" value="1"/>
</dbReference>
<dbReference type="Pfam" id="PF23598">
    <property type="entry name" value="LRR_14"/>
    <property type="match status" value="1"/>
</dbReference>
<evidence type="ECO:0000313" key="10">
    <source>
        <dbReference type="EMBL" id="KAJ9687662.1"/>
    </source>
</evidence>
<evidence type="ECO:0000259" key="9">
    <source>
        <dbReference type="Pfam" id="PF23598"/>
    </source>
</evidence>
<dbReference type="Gene3D" id="1.10.8.430">
    <property type="entry name" value="Helical domain of apoptotic protease-activating factors"/>
    <property type="match status" value="1"/>
</dbReference>
<evidence type="ECO:0000256" key="5">
    <source>
        <dbReference type="ARBA" id="ARBA00022840"/>
    </source>
</evidence>
<dbReference type="InterPro" id="IPR002182">
    <property type="entry name" value="NB-ARC"/>
</dbReference>
<evidence type="ECO:0000259" key="7">
    <source>
        <dbReference type="Pfam" id="PF00931"/>
    </source>
</evidence>
<dbReference type="InterPro" id="IPR042197">
    <property type="entry name" value="Apaf_helical"/>
</dbReference>
<keyword evidence="3" id="KW-0547">Nucleotide-binding</keyword>
<dbReference type="Gene3D" id="3.80.10.10">
    <property type="entry name" value="Ribonuclease Inhibitor"/>
    <property type="match status" value="2"/>
</dbReference>
<evidence type="ECO:0000256" key="4">
    <source>
        <dbReference type="ARBA" id="ARBA00022821"/>
    </source>
</evidence>
<reference evidence="10 11" key="1">
    <citation type="journal article" date="2023" name="BMC Biotechnol.">
        <title>Vitis rotundifolia cv Carlos genome sequencing.</title>
        <authorList>
            <person name="Huff M."/>
            <person name="Hulse-Kemp A."/>
            <person name="Scheffler B."/>
            <person name="Youngblood R."/>
            <person name="Simpson S."/>
            <person name="Babiker E."/>
            <person name="Staton M."/>
        </authorList>
    </citation>
    <scope>NUCLEOTIDE SEQUENCE [LARGE SCALE GENOMIC DNA]</scope>
    <source>
        <tissue evidence="10">Leaf</tissue>
    </source>
</reference>
<dbReference type="Pfam" id="PF23247">
    <property type="entry name" value="LRR_RPS2"/>
    <property type="match status" value="1"/>
</dbReference>
<evidence type="ECO:0000256" key="2">
    <source>
        <dbReference type="ARBA" id="ARBA00022737"/>
    </source>
</evidence>
<name>A0AA38ZEZ5_VITRO</name>
<comment type="caution">
    <text evidence="10">The sequence shown here is derived from an EMBL/GenBank/DDBJ whole genome shotgun (WGS) entry which is preliminary data.</text>
</comment>
<dbReference type="GO" id="GO:0043531">
    <property type="term" value="F:ADP binding"/>
    <property type="evidence" value="ECO:0007669"/>
    <property type="project" value="InterPro"/>
</dbReference>
<evidence type="ECO:0000259" key="8">
    <source>
        <dbReference type="Pfam" id="PF23247"/>
    </source>
</evidence>
<dbReference type="InterPro" id="IPR057135">
    <property type="entry name" value="At4g27190-like_LRR"/>
</dbReference>
<evidence type="ECO:0000256" key="6">
    <source>
        <dbReference type="SAM" id="MobiDB-lite"/>
    </source>
</evidence>
<evidence type="ECO:0000256" key="3">
    <source>
        <dbReference type="ARBA" id="ARBA00022741"/>
    </source>
</evidence>
<keyword evidence="4" id="KW-0611">Plant defense</keyword>
<sequence length="1238" mass="139831">MKREQSRRQHSDSDALSAGLGWDGAKDSDLYSYIKMKAQVLNRNKDIVCLILSYPPMNSVNRGMHEVWIQGVLKINEMVREMEVPSEKKAMDALEISSQITILLDHTQHDIEAYVPREIIDKMCKKTLEVDMSVKEVTMRPLSTGSTKQEAIPVAMSQDDIEIEMTAGVARHDEKRPMQEKLLNLVVDFAVRQISQEIENPEFLRIGISGRDGVRVTSALMNLPKIRETFDVVIQVDGSLYSTSTAIEENIAAQLGLSTWTGPELDKFLKGTNFFIVLENIHERMELYKLGTSWWNSKKIQKIVSMTRFHDVHQRMLLDLEISMDDHLLSWELFCLNVGDVVHSSVIERLAIHAVKECRGHLIAIVLLARALKEVTEVHIWEYASHAPALRPASQMKDEVLFNTLAFICGHLGNSEKKCLKYFVDMGYRGKLEKVNLIGRWITSDLIGKPNEGEKIVGDLVNAFLLESSWNGDSVFVRMKGEIFEALLNLLGLETKSLFLWLGGKGLTEPPNDVAWEKANEMHLMNNKLSELPKSPDCPQLRALFLQINHHLRVIPTVFFECMPVLQILDLSHTRIRSLPQSLSKLVQLRIFLLRGCRLLMELPPEVGELSNLEVLNLEETELINLPMNVGRLTNLKSLKVSFYGSNNRNRKNNQSNTMIPHNTISKLLQLEELSIYVSPDDERWNARVKDIVKEVCRFKRLEALKLYLPEVILLNDFMGNGTSSINLALLNFRFIVGSHSKRFISRLPHEIAVKFEQQERCLKYVNGEGVPVEIKEVLRHATALVLDRHLTLTNLYEFGIGNIKNLEFCVLGECSQIESIVDGAEIYAQGDEGGDVCAEIILGSLQYLRLHYMKNLRSIWKGPIQRGCLSNLKSLELHACPYLTTIFTLDLLENLNILEELVVERCPEIISIVTHEVPVEHRWFSLVTYLPKLKKLSLHYMPKLVSISSGLCIAPTLEWMSFYNCPSLQTLSDMEVSSNNLKVILGQADWWRALKWSTSAFGYFLPCNLDSIFVPIKQDIDLMTQLAEIGIQLLAPKQEREPSQESGSDGSVKVPAVEEGTTSEEKQLYETAPLSPFSIEEGGSIKAPAGDTGTTSKEKQLYEPASLPFPTEGNDSTKAPAVEGGTTSEEKQLYEPVPLPFPREGGDFIKAPAVEAGTTLKEMQLSEHAPSQRQKKLVLELLNDKIKNKAMKIVSRFPGVSSKCISPDGMIKTVLARFPWLQCLQLLEVRVTCSRQI</sequence>
<dbReference type="InterPro" id="IPR050905">
    <property type="entry name" value="Plant_NBS-LRR"/>
</dbReference>
<protein>
    <submittedName>
        <fullName evidence="10">Uncharacterized protein</fullName>
    </submittedName>
</protein>
<proteinExistence type="inferred from homology"/>
<evidence type="ECO:0000313" key="11">
    <source>
        <dbReference type="Proteomes" id="UP001168098"/>
    </source>
</evidence>
<feature type="domain" description="Disease resistance R13L4/SHOC-2-like LRR" evidence="9">
    <location>
        <begin position="559"/>
        <end position="710"/>
    </location>
</feature>
<dbReference type="Proteomes" id="UP001168098">
    <property type="component" value="Unassembled WGS sequence"/>
</dbReference>
<dbReference type="GO" id="GO:0006952">
    <property type="term" value="P:defense response"/>
    <property type="evidence" value="ECO:0007669"/>
    <property type="project" value="UniProtKB-KW"/>
</dbReference>
<evidence type="ECO:0000256" key="1">
    <source>
        <dbReference type="ARBA" id="ARBA00008894"/>
    </source>
</evidence>
<keyword evidence="2" id="KW-0677">Repeat</keyword>
<dbReference type="InterPro" id="IPR032675">
    <property type="entry name" value="LRR_dom_sf"/>
</dbReference>